<dbReference type="InterPro" id="IPR013099">
    <property type="entry name" value="K_chnl_dom"/>
</dbReference>
<dbReference type="Pfam" id="PF07885">
    <property type="entry name" value="Ion_trans_2"/>
    <property type="match status" value="2"/>
</dbReference>
<dbReference type="Gene3D" id="1.10.287.70">
    <property type="match status" value="2"/>
</dbReference>
<dbReference type="GO" id="GO:0009705">
    <property type="term" value="C:plant-type vacuole membrane"/>
    <property type="evidence" value="ECO:0007669"/>
    <property type="project" value="TreeGrafter"/>
</dbReference>
<comment type="subcellular location">
    <subcellularLocation>
        <location evidence="1">Membrane</location>
        <topology evidence="1">Multi-pass membrane protein</topology>
    </subcellularLocation>
</comment>
<dbReference type="Proteomes" id="UP000467841">
    <property type="component" value="Unassembled WGS sequence"/>
</dbReference>
<evidence type="ECO:0000313" key="14">
    <source>
        <dbReference type="Proteomes" id="UP000467841"/>
    </source>
</evidence>
<dbReference type="SUPFAM" id="SSF47473">
    <property type="entry name" value="EF-hand"/>
    <property type="match status" value="1"/>
</dbReference>
<feature type="transmembrane region" description="Helical" evidence="11">
    <location>
        <begin position="137"/>
        <end position="154"/>
    </location>
</feature>
<feature type="transmembrane region" description="Helical" evidence="11">
    <location>
        <begin position="166"/>
        <end position="192"/>
    </location>
</feature>
<evidence type="ECO:0000256" key="7">
    <source>
        <dbReference type="ARBA" id="ARBA00023065"/>
    </source>
</evidence>
<accession>A0A6D2L6N1</accession>
<dbReference type="GO" id="GO:0022841">
    <property type="term" value="F:potassium ion leak channel activity"/>
    <property type="evidence" value="ECO:0007669"/>
    <property type="project" value="TreeGrafter"/>
</dbReference>
<feature type="domain" description="Potassium channel" evidence="12">
    <location>
        <begin position="229"/>
        <end position="299"/>
    </location>
</feature>
<evidence type="ECO:0000256" key="8">
    <source>
        <dbReference type="ARBA" id="ARBA00023136"/>
    </source>
</evidence>
<dbReference type="GO" id="GO:0030322">
    <property type="term" value="P:stabilization of membrane potential"/>
    <property type="evidence" value="ECO:0007669"/>
    <property type="project" value="TreeGrafter"/>
</dbReference>
<dbReference type="OrthoDB" id="415460at2759"/>
<evidence type="ECO:0000256" key="11">
    <source>
        <dbReference type="SAM" id="Phobius"/>
    </source>
</evidence>
<evidence type="ECO:0000256" key="5">
    <source>
        <dbReference type="ARBA" id="ARBA00022837"/>
    </source>
</evidence>
<dbReference type="PANTHER" id="PTHR11003:SF274">
    <property type="entry name" value="POTASSIUM INWARD RECTIFIER (KIR)-LIKE CHANNEL 3-RELATED"/>
    <property type="match status" value="1"/>
</dbReference>
<dbReference type="InterPro" id="IPR018247">
    <property type="entry name" value="EF_Hand_1_Ca_BS"/>
</dbReference>
<feature type="transmembrane region" description="Helical" evidence="11">
    <location>
        <begin position="277"/>
        <end position="298"/>
    </location>
</feature>
<organism evidence="13 14">
    <name type="scientific">Microthlaspi erraticum</name>
    <dbReference type="NCBI Taxonomy" id="1685480"/>
    <lineage>
        <taxon>Eukaryota</taxon>
        <taxon>Viridiplantae</taxon>
        <taxon>Streptophyta</taxon>
        <taxon>Embryophyta</taxon>
        <taxon>Tracheophyta</taxon>
        <taxon>Spermatophyta</taxon>
        <taxon>Magnoliopsida</taxon>
        <taxon>eudicotyledons</taxon>
        <taxon>Gunneridae</taxon>
        <taxon>Pentapetalae</taxon>
        <taxon>rosids</taxon>
        <taxon>malvids</taxon>
        <taxon>Brassicales</taxon>
        <taxon>Brassicaceae</taxon>
        <taxon>Coluteocarpeae</taxon>
        <taxon>Microthlaspi</taxon>
    </lineage>
</organism>
<dbReference type="PROSITE" id="PS00018">
    <property type="entry name" value="EF_HAND_1"/>
    <property type="match status" value="1"/>
</dbReference>
<feature type="region of interest" description="Disordered" evidence="10">
    <location>
        <begin position="74"/>
        <end position="100"/>
    </location>
</feature>
<proteinExistence type="inferred from homology"/>
<keyword evidence="5" id="KW-0106">Calcium</keyword>
<comment type="similarity">
    <text evidence="2">Belongs to the two pore domain potassium channel (TC 1.A.1.7) family.</text>
</comment>
<evidence type="ECO:0000256" key="10">
    <source>
        <dbReference type="SAM" id="MobiDB-lite"/>
    </source>
</evidence>
<keyword evidence="14" id="KW-1185">Reference proteome</keyword>
<evidence type="ECO:0000256" key="1">
    <source>
        <dbReference type="ARBA" id="ARBA00004141"/>
    </source>
</evidence>
<evidence type="ECO:0000256" key="4">
    <source>
        <dbReference type="ARBA" id="ARBA00022692"/>
    </source>
</evidence>
<sequence length="384" mass="42651">MASDGHDIEPLLQHSGRPPPEHHDVTILTPSEFKNRLLYGSQRDSSPSSSSATSLSDYSTTLNLLRSSQRAATAPAATAFATNDPTTPPIDRETEQSSDPNSIARQSVAMLIVYLSLGVLIYWLNRDGYALKNQTHPVVDGLYFCIVTMCTIGYGDITPDSVTTKLLSILFVLGWFVLMNTFLSSGILTYFLDLQESYIYRNSRSSYIFDVRKGRMKTRVKVALALGVVILSLGLGVLIMHFVERIGWLDSFYYSFMSVTTIGYGGREAFKTLTGRLLAAIWMLLSTFSLVGAVLYLAEARKEKTSRKMAKRVLSENMSVAQFFAADIDRSGCVSKEDFVIYKLKEMGRITSEDIRPILNQFDKLDPSNSGRIAPLDLSTATFV</sequence>
<dbReference type="SUPFAM" id="SSF81324">
    <property type="entry name" value="Voltage-gated potassium channels"/>
    <property type="match status" value="2"/>
</dbReference>
<keyword evidence="8 11" id="KW-0472">Membrane</keyword>
<evidence type="ECO:0000313" key="13">
    <source>
        <dbReference type="EMBL" id="CAA7055224.1"/>
    </source>
</evidence>
<name>A0A6D2L6N1_9BRAS</name>
<dbReference type="GO" id="GO:0005886">
    <property type="term" value="C:plasma membrane"/>
    <property type="evidence" value="ECO:0007669"/>
    <property type="project" value="TreeGrafter"/>
</dbReference>
<dbReference type="InterPro" id="IPR011992">
    <property type="entry name" value="EF-hand-dom_pair"/>
</dbReference>
<evidence type="ECO:0000256" key="2">
    <source>
        <dbReference type="ARBA" id="ARBA00010159"/>
    </source>
</evidence>
<dbReference type="PANTHER" id="PTHR11003">
    <property type="entry name" value="POTASSIUM CHANNEL, SUBFAMILY K"/>
    <property type="match status" value="1"/>
</dbReference>
<evidence type="ECO:0000256" key="9">
    <source>
        <dbReference type="ARBA" id="ARBA00023303"/>
    </source>
</evidence>
<protein>
    <recommendedName>
        <fullName evidence="12">Potassium channel domain-containing protein</fullName>
    </recommendedName>
</protein>
<reference evidence="13" key="1">
    <citation type="submission" date="2020-01" db="EMBL/GenBank/DDBJ databases">
        <authorList>
            <person name="Mishra B."/>
        </authorList>
    </citation>
    <scope>NUCLEOTIDE SEQUENCE [LARGE SCALE GENOMIC DNA]</scope>
</reference>
<dbReference type="FunFam" id="1.10.287.70:FF:000167">
    <property type="entry name" value="Two-pore potassium channel 2-like"/>
    <property type="match status" value="1"/>
</dbReference>
<feature type="transmembrane region" description="Helical" evidence="11">
    <location>
        <begin position="222"/>
        <end position="243"/>
    </location>
</feature>
<evidence type="ECO:0000256" key="3">
    <source>
        <dbReference type="ARBA" id="ARBA00022448"/>
    </source>
</evidence>
<keyword evidence="9" id="KW-0407">Ion channel</keyword>
<keyword evidence="4 11" id="KW-0812">Transmembrane</keyword>
<keyword evidence="3" id="KW-0813">Transport</keyword>
<evidence type="ECO:0000259" key="12">
    <source>
        <dbReference type="Pfam" id="PF07885"/>
    </source>
</evidence>
<keyword evidence="7" id="KW-0406">Ion transport</keyword>
<feature type="region of interest" description="Disordered" evidence="10">
    <location>
        <begin position="1"/>
        <end position="26"/>
    </location>
</feature>
<feature type="transmembrane region" description="Helical" evidence="11">
    <location>
        <begin position="107"/>
        <end position="125"/>
    </location>
</feature>
<feature type="compositionally biased region" description="Low complexity" evidence="10">
    <location>
        <begin position="74"/>
        <end position="85"/>
    </location>
</feature>
<dbReference type="AlphaFoldDB" id="A0A6D2L6N1"/>
<keyword evidence="6 11" id="KW-1133">Transmembrane helix</keyword>
<dbReference type="GO" id="GO:0015271">
    <property type="term" value="F:outward rectifier potassium channel activity"/>
    <property type="evidence" value="ECO:0007669"/>
    <property type="project" value="TreeGrafter"/>
</dbReference>
<dbReference type="EMBL" id="CACVBM020001607">
    <property type="protein sequence ID" value="CAA7055224.1"/>
    <property type="molecule type" value="Genomic_DNA"/>
</dbReference>
<comment type="caution">
    <text evidence="13">The sequence shown here is derived from an EMBL/GenBank/DDBJ whole genome shotgun (WGS) entry which is preliminary data.</text>
</comment>
<gene>
    <name evidence="13" type="ORF">MERR_LOCUS42460</name>
</gene>
<dbReference type="InterPro" id="IPR003280">
    <property type="entry name" value="2pore_dom_K_chnl"/>
</dbReference>
<evidence type="ECO:0000256" key="6">
    <source>
        <dbReference type="ARBA" id="ARBA00022989"/>
    </source>
</evidence>
<feature type="domain" description="Potassium channel" evidence="12">
    <location>
        <begin position="110"/>
        <end position="184"/>
    </location>
</feature>